<evidence type="ECO:0000256" key="16">
    <source>
        <dbReference type="SAM" id="Phobius"/>
    </source>
</evidence>
<dbReference type="SMART" id="SM01415">
    <property type="entry name" value="DUF106"/>
    <property type="match status" value="1"/>
</dbReference>
<keyword evidence="8 14" id="KW-0106">Calcium</keyword>
<dbReference type="SMR" id="A0A1I7SMI7"/>
<gene>
    <name evidence="17" type="ORF">BXYJ_LOCUS14532</name>
</gene>
<dbReference type="PANTHER" id="PTHR20917">
    <property type="entry name" value="PNAS-RELATED"/>
    <property type="match status" value="1"/>
</dbReference>
<evidence type="ECO:0000256" key="3">
    <source>
        <dbReference type="ARBA" id="ARBA00022448"/>
    </source>
</evidence>
<keyword evidence="4" id="KW-0109">Calcium transport</keyword>
<dbReference type="InterPro" id="IPR008559">
    <property type="entry name" value="TMCO1"/>
</dbReference>
<dbReference type="Proteomes" id="UP000659654">
    <property type="component" value="Unassembled WGS sequence"/>
</dbReference>
<feature type="coiled-coil region" evidence="15">
    <location>
        <begin position="33"/>
        <end position="86"/>
    </location>
</feature>
<evidence type="ECO:0000256" key="15">
    <source>
        <dbReference type="SAM" id="Coils"/>
    </source>
</evidence>
<feature type="transmembrane region" description="Helical" evidence="16">
    <location>
        <begin position="88"/>
        <end position="106"/>
    </location>
</feature>
<keyword evidence="3 14" id="KW-0813">Transport</keyword>
<evidence type="ECO:0000313" key="19">
    <source>
        <dbReference type="Proteomes" id="UP000659654"/>
    </source>
</evidence>
<evidence type="ECO:0000256" key="9">
    <source>
        <dbReference type="ARBA" id="ARBA00022989"/>
    </source>
</evidence>
<evidence type="ECO:0000256" key="2">
    <source>
        <dbReference type="ARBA" id="ARBA00006537"/>
    </source>
</evidence>
<dbReference type="OrthoDB" id="342726at2759"/>
<evidence type="ECO:0000256" key="10">
    <source>
        <dbReference type="ARBA" id="ARBA00023054"/>
    </source>
</evidence>
<dbReference type="PANTHER" id="PTHR20917:SF0">
    <property type="entry name" value="CALCIUM LOAD-ACTIVATED CALCIUM CHANNEL"/>
    <property type="match status" value="1"/>
</dbReference>
<dbReference type="PIRSF" id="PIRSF023322">
    <property type="entry name" value="DUF841_euk"/>
    <property type="match status" value="1"/>
</dbReference>
<keyword evidence="5 14" id="KW-0107">Calcium channel</keyword>
<evidence type="ECO:0000313" key="18">
    <source>
        <dbReference type="Proteomes" id="UP000095284"/>
    </source>
</evidence>
<evidence type="ECO:0000256" key="5">
    <source>
        <dbReference type="ARBA" id="ARBA00022673"/>
    </source>
</evidence>
<evidence type="ECO:0000256" key="6">
    <source>
        <dbReference type="ARBA" id="ARBA00022692"/>
    </source>
</evidence>
<keyword evidence="11 14" id="KW-0406">Ion transport</keyword>
<reference evidence="20" key="1">
    <citation type="submission" date="2016-11" db="UniProtKB">
        <authorList>
            <consortium name="WormBaseParasite"/>
        </authorList>
    </citation>
    <scope>IDENTIFICATION</scope>
</reference>
<keyword evidence="9 16" id="KW-1133">Transmembrane helix</keyword>
<keyword evidence="10 15" id="KW-0175">Coiled coil</keyword>
<evidence type="ECO:0000256" key="1">
    <source>
        <dbReference type="ARBA" id="ARBA00004477"/>
    </source>
</evidence>
<dbReference type="GO" id="GO:0005789">
    <property type="term" value="C:endoplasmic reticulum membrane"/>
    <property type="evidence" value="ECO:0007669"/>
    <property type="project" value="UniProtKB-SubCell"/>
</dbReference>
<evidence type="ECO:0000256" key="8">
    <source>
        <dbReference type="ARBA" id="ARBA00022837"/>
    </source>
</evidence>
<comment type="subcellular location">
    <subcellularLocation>
        <location evidence="1">Endoplasmic reticulum membrane</location>
        <topology evidence="1">Multi-pass membrane protein</topology>
    </subcellularLocation>
</comment>
<evidence type="ECO:0000313" key="17">
    <source>
        <dbReference type="EMBL" id="CAD5234441.1"/>
    </source>
</evidence>
<protein>
    <recommendedName>
        <fullName evidence="14">Calcium load-activated calcium channel</fullName>
        <shortName evidence="14">CLAC channel</shortName>
    </recommendedName>
</protein>
<evidence type="ECO:0000256" key="12">
    <source>
        <dbReference type="ARBA" id="ARBA00023136"/>
    </source>
</evidence>
<evidence type="ECO:0000256" key="11">
    <source>
        <dbReference type="ARBA" id="ARBA00023065"/>
    </source>
</evidence>
<dbReference type="Proteomes" id="UP000095284">
    <property type="component" value="Unplaced"/>
</dbReference>
<dbReference type="AlphaFoldDB" id="A0A1I7SMI7"/>
<accession>A0A1I7SMI7</accession>
<keyword evidence="13" id="KW-0407">Ion channel</keyword>
<organism evidence="18 20">
    <name type="scientific">Bursaphelenchus xylophilus</name>
    <name type="common">Pinewood nematode worm</name>
    <name type="synonym">Aphelenchoides xylophilus</name>
    <dbReference type="NCBI Taxonomy" id="6326"/>
    <lineage>
        <taxon>Eukaryota</taxon>
        <taxon>Metazoa</taxon>
        <taxon>Ecdysozoa</taxon>
        <taxon>Nematoda</taxon>
        <taxon>Chromadorea</taxon>
        <taxon>Rhabditida</taxon>
        <taxon>Tylenchina</taxon>
        <taxon>Tylenchomorpha</taxon>
        <taxon>Aphelenchoidea</taxon>
        <taxon>Aphelenchoididae</taxon>
        <taxon>Bursaphelenchus</taxon>
    </lineage>
</organism>
<evidence type="ECO:0000256" key="7">
    <source>
        <dbReference type="ARBA" id="ARBA00022824"/>
    </source>
</evidence>
<proteinExistence type="inferred from homology"/>
<reference evidence="17" key="2">
    <citation type="submission" date="2020-09" db="EMBL/GenBank/DDBJ databases">
        <authorList>
            <person name="Kikuchi T."/>
        </authorList>
    </citation>
    <scope>NUCLEOTIDE SEQUENCE</scope>
    <source>
        <strain evidence="17">Ka4C1</strain>
    </source>
</reference>
<evidence type="ECO:0000313" key="20">
    <source>
        <dbReference type="WBParaSite" id="BXY_1427200.1"/>
    </source>
</evidence>
<evidence type="ECO:0000256" key="4">
    <source>
        <dbReference type="ARBA" id="ARBA00022568"/>
    </source>
</evidence>
<name>A0A1I7SMI7_BURXY</name>
<dbReference type="GO" id="GO:0005262">
    <property type="term" value="F:calcium channel activity"/>
    <property type="evidence" value="ECO:0007669"/>
    <property type="project" value="UniProtKB-UniRule"/>
</dbReference>
<keyword evidence="7 14" id="KW-0256">Endoplasmic reticulum</keyword>
<keyword evidence="19" id="KW-1185">Reference proteome</keyword>
<comment type="similarity">
    <text evidence="2 14">Belongs to the TMCO1 family.</text>
</comment>
<dbReference type="GO" id="GO:0032469">
    <property type="term" value="P:endoplasmic reticulum calcium ion homeostasis"/>
    <property type="evidence" value="ECO:0007669"/>
    <property type="project" value="UniProtKB-UniRule"/>
</dbReference>
<dbReference type="EMBL" id="CAJFCV020000006">
    <property type="protein sequence ID" value="CAG9130236.1"/>
    <property type="molecule type" value="Genomic_DNA"/>
</dbReference>
<dbReference type="WBParaSite" id="BXY_1427200.1">
    <property type="protein sequence ID" value="BXY_1427200.1"/>
    <property type="gene ID" value="BXY_1427200"/>
</dbReference>
<evidence type="ECO:0000256" key="14">
    <source>
        <dbReference type="PIRNR" id="PIRNR023322"/>
    </source>
</evidence>
<dbReference type="Pfam" id="PF01956">
    <property type="entry name" value="EMC3_TMCO1"/>
    <property type="match status" value="1"/>
</dbReference>
<dbReference type="eggNOG" id="KOG3312">
    <property type="taxonomic scope" value="Eukaryota"/>
</dbReference>
<keyword evidence="6 16" id="KW-0812">Transmembrane</keyword>
<dbReference type="EMBL" id="CAJFDI010000006">
    <property type="protein sequence ID" value="CAD5234441.1"/>
    <property type="molecule type" value="Genomic_DNA"/>
</dbReference>
<keyword evidence="12 14" id="KW-0472">Membrane</keyword>
<evidence type="ECO:0000256" key="13">
    <source>
        <dbReference type="ARBA" id="ARBA00023303"/>
    </source>
</evidence>
<comment type="function">
    <text evidence="14">Calcium-selective channel required to prevent calcium stores from overfilling.</text>
</comment>
<dbReference type="Proteomes" id="UP000582659">
    <property type="component" value="Unassembled WGS sequence"/>
</dbReference>
<dbReference type="InterPro" id="IPR002809">
    <property type="entry name" value="EMC3/TMCO1"/>
</dbReference>
<feature type="transmembrane region" description="Helical" evidence="16">
    <location>
        <begin position="6"/>
        <end position="27"/>
    </location>
</feature>
<sequence>MYADAVFIVCIATFTALLGEGLTYLMVYRSEEYKRLKLLMERKTKRLEKKKEITESAASRTVKKKIEREEERLKTTNRDLSMFRMKSMMAIGLVFTALLSAFSSMFEGRVVAKLPFEPISWVQGLSHRNLVGEDYTDCSFIFLYILCTMSIRQNLQKLLGFSPSRAVSRQVQGQGFFGQNPGQNQFSYLR</sequence>